<comment type="caution">
    <text evidence="1">The sequence shown here is derived from an EMBL/GenBank/DDBJ whole genome shotgun (WGS) entry which is preliminary data.</text>
</comment>
<name>A0AAW3WQR7_SERFO</name>
<evidence type="ECO:0000313" key="2">
    <source>
        <dbReference type="Proteomes" id="UP000659084"/>
    </source>
</evidence>
<evidence type="ECO:0008006" key="3">
    <source>
        <dbReference type="Google" id="ProtNLM"/>
    </source>
</evidence>
<dbReference type="AlphaFoldDB" id="A0AAW3WQR7"/>
<dbReference type="KEGG" id="sfg:AV650_05815"/>
<evidence type="ECO:0000313" key="1">
    <source>
        <dbReference type="EMBL" id="MBC3212528.1"/>
    </source>
</evidence>
<dbReference type="RefSeq" id="WP_059201942.1">
    <property type="nucleotide sequence ID" value="NZ_CP072742.1"/>
</dbReference>
<gene>
    <name evidence="1" type="ORF">H8J20_10285</name>
</gene>
<proteinExistence type="predicted"/>
<protein>
    <recommendedName>
        <fullName evidence="3">YacA</fullName>
    </recommendedName>
</protein>
<organism evidence="1 2">
    <name type="scientific">Serratia fonticola</name>
    <dbReference type="NCBI Taxonomy" id="47917"/>
    <lineage>
        <taxon>Bacteria</taxon>
        <taxon>Pseudomonadati</taxon>
        <taxon>Pseudomonadota</taxon>
        <taxon>Gammaproteobacteria</taxon>
        <taxon>Enterobacterales</taxon>
        <taxon>Yersiniaceae</taxon>
        <taxon>Serratia</taxon>
    </lineage>
</organism>
<dbReference type="EMBL" id="JACNYO010000008">
    <property type="protein sequence ID" value="MBC3212528.1"/>
    <property type="molecule type" value="Genomic_DNA"/>
</dbReference>
<reference evidence="1" key="1">
    <citation type="submission" date="2020-08" db="EMBL/GenBank/DDBJ databases">
        <title>Food and environmental bacterial isolates.</title>
        <authorList>
            <person name="Richter L."/>
            <person name="Du Plessis E.M."/>
            <person name="Duvenage S."/>
            <person name="Allam M."/>
            <person name="Korsten L."/>
        </authorList>
    </citation>
    <scope>NUCLEOTIDE SEQUENCE</scope>
    <source>
        <strain evidence="1">UPMP2127</strain>
    </source>
</reference>
<sequence>MTQTTLNLRIDTELKTDFLEAAKAMDRNGSQLIRDFMRETVQRQHDIWFRDQVQAGIAQANRGEVLSGESVEASAVAWREAAAKKLAGS</sequence>
<dbReference type="Proteomes" id="UP000659084">
    <property type="component" value="Unassembled WGS sequence"/>
</dbReference>
<accession>A0AAW3WQR7</accession>